<dbReference type="Gene3D" id="2.40.37.10">
    <property type="entry name" value="Lyase, Ornithine Decarboxylase, Chain A, domain 1"/>
    <property type="match status" value="1"/>
</dbReference>
<dbReference type="Gene3D" id="3.20.20.10">
    <property type="entry name" value="Alanine racemase"/>
    <property type="match status" value="1"/>
</dbReference>
<comment type="similarity">
    <text evidence="2">Belongs to the Orn/Lys/Arg decarboxylase class-II family.</text>
</comment>
<dbReference type="PANTHER" id="PTHR11482:SF6">
    <property type="entry name" value="ORNITHINE DECARBOXYLASE 1-RELATED"/>
    <property type="match status" value="1"/>
</dbReference>
<comment type="cofactor">
    <cofactor evidence="1">
        <name>pyridoxal 5'-phosphate</name>
        <dbReference type="ChEBI" id="CHEBI:597326"/>
    </cofactor>
</comment>
<evidence type="ECO:0000256" key="9">
    <source>
        <dbReference type="ARBA" id="ARBA00049127"/>
    </source>
</evidence>
<evidence type="ECO:0000259" key="10">
    <source>
        <dbReference type="Pfam" id="PF02784"/>
    </source>
</evidence>
<evidence type="ECO:0000256" key="5">
    <source>
        <dbReference type="ARBA" id="ARBA00023239"/>
    </source>
</evidence>
<dbReference type="PROSITE" id="PS00879">
    <property type="entry name" value="ODR_DC_2_2"/>
    <property type="match status" value="1"/>
</dbReference>
<dbReference type="PANTHER" id="PTHR11482">
    <property type="entry name" value="ARGININE/DIAMINOPIMELATE/ORNITHINE DECARBOXYLASE"/>
    <property type="match status" value="1"/>
</dbReference>
<dbReference type="SUPFAM" id="SSF51419">
    <property type="entry name" value="PLP-binding barrel"/>
    <property type="match status" value="1"/>
</dbReference>
<name>A0ABM0JJQ0_APLCA</name>
<evidence type="ECO:0000313" key="12">
    <source>
        <dbReference type="RefSeq" id="XP_005095259.1"/>
    </source>
</evidence>
<dbReference type="InterPro" id="IPR029066">
    <property type="entry name" value="PLP-binding_barrel"/>
</dbReference>
<dbReference type="PRINTS" id="PR01179">
    <property type="entry name" value="ODADCRBXLASE"/>
</dbReference>
<feature type="domain" description="Orn/DAP/Arg decarboxylase 2 N-terminal" evidence="10">
    <location>
        <begin position="46"/>
        <end position="282"/>
    </location>
</feature>
<dbReference type="RefSeq" id="XP_005095259.1">
    <property type="nucleotide sequence ID" value="XM_005095202.3"/>
</dbReference>
<reference evidence="12" key="1">
    <citation type="submission" date="2025-08" db="UniProtKB">
        <authorList>
            <consortium name="RefSeq"/>
        </authorList>
    </citation>
    <scope>IDENTIFICATION</scope>
</reference>
<sequence>MKTSPQNESCVETLADAPNVAALVKEKIEELDAQGCDEAFFIADLGDVVGKFVKWKELLPRVEPFYAVKCNQDETVVKLLAELGMGFDCASKAEISQVVKMGVSPSRIIYANPCKQKSFLKYAHKQSVDLMTFDNEAELIKIKALYPSARLVLRLLPTSHFKVQCELGNKFGCHPDNVGKLLAQAQELDLNVMGISFHVGSGVEEAAAFSCAVKQAYEAWNMAQAYGFEMTLLDIGGGFPGQKSAPITFEEIASVLNQALDMYFPKGSGVRIIAEPGRYFVASAFTLAVNIIAKRTVARDISDNGGASVDGHHQQNVTRNDEPSHMYYVNDGVYGSFNSLMYDHAQVEASVLEDPDAPQFSSSVWGPTCDGLDCILEDCHLPEMEVGQWMYFRDMGAYTMCAGSTFNGMPRPACFYFCRSSVWREVNGEPVAKRRCESLSADGQFPAVLKAGMDFQSLHDAVCSIPVAPEENMLA</sequence>
<protein>
    <recommendedName>
        <fullName evidence="7">ornithine decarboxylase</fullName>
        <ecNumber evidence="7">4.1.1.17</ecNumber>
    </recommendedName>
</protein>
<dbReference type="InterPro" id="IPR022653">
    <property type="entry name" value="De-COase2_pyr-phos_BS"/>
</dbReference>
<evidence type="ECO:0000313" key="11">
    <source>
        <dbReference type="Proteomes" id="UP000694888"/>
    </source>
</evidence>
<keyword evidence="4" id="KW-0620">Polyamine biosynthesis</keyword>
<comment type="catalytic activity">
    <reaction evidence="9">
        <text>L-ornithine + H(+) = putrescine + CO2</text>
        <dbReference type="Rhea" id="RHEA:22964"/>
        <dbReference type="ChEBI" id="CHEBI:15378"/>
        <dbReference type="ChEBI" id="CHEBI:16526"/>
        <dbReference type="ChEBI" id="CHEBI:46911"/>
        <dbReference type="ChEBI" id="CHEBI:326268"/>
        <dbReference type="EC" id="4.1.1.17"/>
    </reaction>
</comment>
<dbReference type="InterPro" id="IPR002433">
    <property type="entry name" value="Orn_de-COase"/>
</dbReference>
<dbReference type="InterPro" id="IPR000183">
    <property type="entry name" value="Orn/DAP/Arg_de-COase"/>
</dbReference>
<dbReference type="SUPFAM" id="SSF50621">
    <property type="entry name" value="Alanine racemase C-terminal domain-like"/>
    <property type="match status" value="1"/>
</dbReference>
<dbReference type="EC" id="4.1.1.17" evidence="7"/>
<comment type="subunit">
    <text evidence="8">Homodimer. Only the dimer is catalytically active, as the active sites are constructed of residues from both monomers.</text>
</comment>
<dbReference type="InterPro" id="IPR009006">
    <property type="entry name" value="Ala_racemase/Decarboxylase_C"/>
</dbReference>
<dbReference type="Proteomes" id="UP000694888">
    <property type="component" value="Unplaced"/>
</dbReference>
<evidence type="ECO:0000256" key="7">
    <source>
        <dbReference type="ARBA" id="ARBA00034138"/>
    </source>
</evidence>
<evidence type="ECO:0000256" key="1">
    <source>
        <dbReference type="ARBA" id="ARBA00001933"/>
    </source>
</evidence>
<evidence type="ECO:0000256" key="2">
    <source>
        <dbReference type="ARBA" id="ARBA00008872"/>
    </source>
</evidence>
<dbReference type="PROSITE" id="PS00878">
    <property type="entry name" value="ODR_DC_2_1"/>
    <property type="match status" value="1"/>
</dbReference>
<dbReference type="CDD" id="cd00622">
    <property type="entry name" value="PLPDE_III_ODC"/>
    <property type="match status" value="1"/>
</dbReference>
<keyword evidence="11" id="KW-1185">Reference proteome</keyword>
<accession>A0ABM0JJQ0</accession>
<evidence type="ECO:0000256" key="8">
    <source>
        <dbReference type="ARBA" id="ARBA00046672"/>
    </source>
</evidence>
<evidence type="ECO:0000256" key="3">
    <source>
        <dbReference type="ARBA" id="ARBA00022898"/>
    </source>
</evidence>
<dbReference type="InterPro" id="IPR022657">
    <property type="entry name" value="De-COase2_CS"/>
</dbReference>
<dbReference type="InterPro" id="IPR022644">
    <property type="entry name" value="De-COase2_N"/>
</dbReference>
<keyword evidence="5" id="KW-0456">Lyase</keyword>
<dbReference type="Pfam" id="PF02784">
    <property type="entry name" value="Orn_Arg_deC_N"/>
    <property type="match status" value="1"/>
</dbReference>
<evidence type="ECO:0000256" key="4">
    <source>
        <dbReference type="ARBA" id="ARBA00023115"/>
    </source>
</evidence>
<dbReference type="PRINTS" id="PR01182">
    <property type="entry name" value="ORNDCRBXLASE"/>
</dbReference>
<organism evidence="11 12">
    <name type="scientific">Aplysia californica</name>
    <name type="common">California sea hare</name>
    <dbReference type="NCBI Taxonomy" id="6500"/>
    <lineage>
        <taxon>Eukaryota</taxon>
        <taxon>Metazoa</taxon>
        <taxon>Spiralia</taxon>
        <taxon>Lophotrochozoa</taxon>
        <taxon>Mollusca</taxon>
        <taxon>Gastropoda</taxon>
        <taxon>Heterobranchia</taxon>
        <taxon>Euthyneura</taxon>
        <taxon>Tectipleura</taxon>
        <taxon>Aplysiida</taxon>
        <taxon>Aplysioidea</taxon>
        <taxon>Aplysiidae</taxon>
        <taxon>Aplysia</taxon>
    </lineage>
</organism>
<dbReference type="GeneID" id="101860318"/>
<evidence type="ECO:0000256" key="6">
    <source>
        <dbReference type="ARBA" id="ARBA00034115"/>
    </source>
</evidence>
<gene>
    <name evidence="12" type="primary">LOC101860318</name>
</gene>
<keyword evidence="3" id="KW-0663">Pyridoxal phosphate</keyword>
<comment type="pathway">
    <text evidence="6">Amine and polyamine biosynthesis; putrescine biosynthesis via L-ornithine pathway; putrescine from L-ornithine: step 1/1.</text>
</comment>
<proteinExistence type="inferred from homology"/>